<accession>A0A2X1CB87</accession>
<dbReference type="Proteomes" id="UP000250358">
    <property type="component" value="Unassembled WGS sequence"/>
</dbReference>
<gene>
    <name evidence="2" type="ORF">NCTC11165_01320</name>
</gene>
<dbReference type="AlphaFoldDB" id="A0A2X1CB87"/>
<dbReference type="EMBL" id="UAQM01000007">
    <property type="protein sequence ID" value="SPU43926.1"/>
    <property type="molecule type" value="Genomic_DNA"/>
</dbReference>
<feature type="region of interest" description="Disordered" evidence="1">
    <location>
        <begin position="1"/>
        <end position="22"/>
    </location>
</feature>
<evidence type="ECO:0000313" key="2">
    <source>
        <dbReference type="EMBL" id="SPU43926.1"/>
    </source>
</evidence>
<evidence type="ECO:0000256" key="1">
    <source>
        <dbReference type="SAM" id="MobiDB-lite"/>
    </source>
</evidence>
<sequence length="60" mass="6516">MFDGADHAVFGGRTRGAAESSDPMIQGEAIRITLALLDHFLREEPAAQRLKRLCAASHLP</sequence>
<evidence type="ECO:0000313" key="3">
    <source>
        <dbReference type="Proteomes" id="UP000250358"/>
    </source>
</evidence>
<protein>
    <submittedName>
        <fullName evidence="2">Uncharacterized protein</fullName>
    </submittedName>
</protein>
<name>A0A2X1CB87_BREDI</name>
<organism evidence="2 3">
    <name type="scientific">Brevundimonas diminuta</name>
    <name type="common">Pseudomonas diminuta</name>
    <dbReference type="NCBI Taxonomy" id="293"/>
    <lineage>
        <taxon>Bacteria</taxon>
        <taxon>Pseudomonadati</taxon>
        <taxon>Pseudomonadota</taxon>
        <taxon>Alphaproteobacteria</taxon>
        <taxon>Caulobacterales</taxon>
        <taxon>Caulobacteraceae</taxon>
        <taxon>Brevundimonas</taxon>
    </lineage>
</organism>
<reference evidence="2 3" key="1">
    <citation type="submission" date="2018-06" db="EMBL/GenBank/DDBJ databases">
        <authorList>
            <consortium name="Pathogen Informatics"/>
            <person name="Doyle S."/>
        </authorList>
    </citation>
    <scope>NUCLEOTIDE SEQUENCE [LARGE SCALE GENOMIC DNA]</scope>
    <source>
        <strain evidence="2 3">NCTC11165</strain>
    </source>
</reference>
<proteinExistence type="predicted"/>